<evidence type="ECO:0008006" key="3">
    <source>
        <dbReference type="Google" id="ProtNLM"/>
    </source>
</evidence>
<organism evidence="1 2">
    <name type="scientific">Pristionchus fissidentatus</name>
    <dbReference type="NCBI Taxonomy" id="1538716"/>
    <lineage>
        <taxon>Eukaryota</taxon>
        <taxon>Metazoa</taxon>
        <taxon>Ecdysozoa</taxon>
        <taxon>Nematoda</taxon>
        <taxon>Chromadorea</taxon>
        <taxon>Rhabditida</taxon>
        <taxon>Rhabditina</taxon>
        <taxon>Diplogasteromorpha</taxon>
        <taxon>Diplogasteroidea</taxon>
        <taxon>Neodiplogasteridae</taxon>
        <taxon>Pristionchus</taxon>
    </lineage>
</organism>
<dbReference type="PANTHER" id="PTHR10151:SF120">
    <property type="entry name" value="BIS(5'-ADENOSYL)-TRIPHOSPHATASE"/>
    <property type="match status" value="1"/>
</dbReference>
<accession>A0AAV5W1F2</accession>
<dbReference type="Gene3D" id="3.40.720.10">
    <property type="entry name" value="Alkaline Phosphatase, subunit A"/>
    <property type="match status" value="1"/>
</dbReference>
<feature type="non-terminal residue" evidence="1">
    <location>
        <position position="1"/>
    </location>
</feature>
<dbReference type="InterPro" id="IPR002591">
    <property type="entry name" value="Phosphodiest/P_Trfase"/>
</dbReference>
<evidence type="ECO:0000313" key="1">
    <source>
        <dbReference type="EMBL" id="GMT24550.1"/>
    </source>
</evidence>
<dbReference type="PANTHER" id="PTHR10151">
    <property type="entry name" value="ECTONUCLEOTIDE PYROPHOSPHATASE/PHOSPHODIESTERASE"/>
    <property type="match status" value="1"/>
</dbReference>
<dbReference type="InterPro" id="IPR017850">
    <property type="entry name" value="Alkaline_phosphatase_core_sf"/>
</dbReference>
<name>A0AAV5W1F2_9BILA</name>
<dbReference type="AlphaFoldDB" id="A0AAV5W1F2"/>
<dbReference type="Proteomes" id="UP001432322">
    <property type="component" value="Unassembled WGS sequence"/>
</dbReference>
<proteinExistence type="predicted"/>
<dbReference type="GO" id="GO:0016787">
    <property type="term" value="F:hydrolase activity"/>
    <property type="evidence" value="ECO:0007669"/>
    <property type="project" value="UniProtKB-ARBA"/>
</dbReference>
<keyword evidence="2" id="KW-1185">Reference proteome</keyword>
<comment type="caution">
    <text evidence="1">The sequence shown here is derived from an EMBL/GenBank/DDBJ whole genome shotgun (WGS) entry which is preliminary data.</text>
</comment>
<sequence>FLLISIVNLAESSKVLLISFDGFRHDLLNETMVSILRPHFRFSFGKKEKICFRMLTVTAANHMSIVTGLTEDKHGIIGNFFWDTKKQMM</sequence>
<gene>
    <name evidence="1" type="ORF">PFISCL1PPCAC_15848</name>
</gene>
<protein>
    <recommendedName>
        <fullName evidence="3">Bis(5'-adenosyl)-triphosphatase</fullName>
    </recommendedName>
</protein>
<dbReference type="EMBL" id="BTSY01000004">
    <property type="protein sequence ID" value="GMT24550.1"/>
    <property type="molecule type" value="Genomic_DNA"/>
</dbReference>
<dbReference type="Pfam" id="PF01663">
    <property type="entry name" value="Phosphodiest"/>
    <property type="match status" value="1"/>
</dbReference>
<evidence type="ECO:0000313" key="2">
    <source>
        <dbReference type="Proteomes" id="UP001432322"/>
    </source>
</evidence>
<reference evidence="1" key="1">
    <citation type="submission" date="2023-10" db="EMBL/GenBank/DDBJ databases">
        <title>Genome assembly of Pristionchus species.</title>
        <authorList>
            <person name="Yoshida K."/>
            <person name="Sommer R.J."/>
        </authorList>
    </citation>
    <scope>NUCLEOTIDE SEQUENCE</scope>
    <source>
        <strain evidence="1">RS5133</strain>
    </source>
</reference>
<dbReference type="SUPFAM" id="SSF53649">
    <property type="entry name" value="Alkaline phosphatase-like"/>
    <property type="match status" value="1"/>
</dbReference>